<dbReference type="Gene3D" id="3.40.50.2300">
    <property type="match status" value="1"/>
</dbReference>
<dbReference type="InterPro" id="IPR011006">
    <property type="entry name" value="CheY-like_superfamily"/>
</dbReference>
<dbReference type="InterPro" id="IPR016032">
    <property type="entry name" value="Sig_transdc_resp-reg_C-effctor"/>
</dbReference>
<evidence type="ECO:0000256" key="1">
    <source>
        <dbReference type="ARBA" id="ARBA00023015"/>
    </source>
</evidence>
<dbReference type="SUPFAM" id="SSF52172">
    <property type="entry name" value="CheY-like"/>
    <property type="match status" value="1"/>
</dbReference>
<dbReference type="Proteomes" id="UP000503117">
    <property type="component" value="Chromosome"/>
</dbReference>
<keyword evidence="6" id="KW-1185">Reference proteome</keyword>
<dbReference type="InterPro" id="IPR000792">
    <property type="entry name" value="Tscrpt_reg_LuxR_C"/>
</dbReference>
<dbReference type="RefSeq" id="WP_169113005.1">
    <property type="nucleotide sequence ID" value="NZ_CP051684.1"/>
</dbReference>
<proteinExistence type="predicted"/>
<dbReference type="CDD" id="cd06170">
    <property type="entry name" value="LuxR_C_like"/>
    <property type="match status" value="1"/>
</dbReference>
<keyword evidence="3" id="KW-0804">Transcription</keyword>
<evidence type="ECO:0000256" key="3">
    <source>
        <dbReference type="ARBA" id="ARBA00023163"/>
    </source>
</evidence>
<gene>
    <name evidence="5" type="ORF">HH213_17110</name>
</gene>
<keyword evidence="2" id="KW-0238">DNA-binding</keyword>
<evidence type="ECO:0000259" key="4">
    <source>
        <dbReference type="PROSITE" id="PS50043"/>
    </source>
</evidence>
<dbReference type="SUPFAM" id="SSF46894">
    <property type="entry name" value="C-terminal effector domain of the bipartite response regulators"/>
    <property type="match status" value="1"/>
</dbReference>
<evidence type="ECO:0000313" key="5">
    <source>
        <dbReference type="EMBL" id="QJD91653.1"/>
    </source>
</evidence>
<dbReference type="Pfam" id="PF00196">
    <property type="entry name" value="GerE"/>
    <property type="match status" value="1"/>
</dbReference>
<dbReference type="PROSITE" id="PS50043">
    <property type="entry name" value="HTH_LUXR_2"/>
    <property type="match status" value="1"/>
</dbReference>
<keyword evidence="1" id="KW-0805">Transcription regulation</keyword>
<evidence type="ECO:0000256" key="2">
    <source>
        <dbReference type="ARBA" id="ARBA00023125"/>
    </source>
</evidence>
<dbReference type="PANTHER" id="PTHR43214:SF41">
    <property type="entry name" value="NITRATE_NITRITE RESPONSE REGULATOR PROTEIN NARP"/>
    <property type="match status" value="1"/>
</dbReference>
<dbReference type="PRINTS" id="PR00038">
    <property type="entry name" value="HTHLUXR"/>
</dbReference>
<protein>
    <submittedName>
        <fullName evidence="5">Response regulator transcription factor</fullName>
    </submittedName>
</protein>
<name>A0ABX6MC01_9BURK</name>
<dbReference type="PANTHER" id="PTHR43214">
    <property type="entry name" value="TWO-COMPONENT RESPONSE REGULATOR"/>
    <property type="match status" value="1"/>
</dbReference>
<organism evidence="5 6">
    <name type="scientific">Duganella dendranthematis</name>
    <dbReference type="NCBI Taxonomy" id="2728021"/>
    <lineage>
        <taxon>Bacteria</taxon>
        <taxon>Pseudomonadati</taxon>
        <taxon>Pseudomonadota</taxon>
        <taxon>Betaproteobacteria</taxon>
        <taxon>Burkholderiales</taxon>
        <taxon>Oxalobacteraceae</taxon>
        <taxon>Telluria group</taxon>
        <taxon>Duganella</taxon>
    </lineage>
</organism>
<reference evidence="5 6" key="1">
    <citation type="submission" date="2020-04" db="EMBL/GenBank/DDBJ databases">
        <title>Genome sequencing of novel species.</title>
        <authorList>
            <person name="Heo J."/>
            <person name="Kim S.-J."/>
            <person name="Kim J.-S."/>
            <person name="Hong S.-B."/>
            <person name="Kwon S.-W."/>
        </authorList>
    </citation>
    <scope>NUCLEOTIDE SEQUENCE [LARGE SCALE GENOMIC DNA]</scope>
    <source>
        <strain evidence="5 6">AF9R3</strain>
    </source>
</reference>
<dbReference type="SMART" id="SM00421">
    <property type="entry name" value="HTH_LUXR"/>
    <property type="match status" value="1"/>
</dbReference>
<sequence length="246" mass="27045">MLFRQLLARIDNIPRDLLRLIDRPITVRSSMHPETHHTMSRPITVHVTHGEPLLEAGMAAALYPHAEFAIVRSFAQHESLSDVQVIVTGYSNGLMMRTETLKALGHKAPAILIVTPYRQGRQIRTAIEHGIQGYILQNATSDELVAGVRAVAQGRRYITPSLVAEIANSLTQSSLTVREGGILHLLAKGHSNKAIAKALDISMNTAKAHVKTIMRKLDSVTRTQAVVTAMDRGLIDDRELFNTAAN</sequence>
<feature type="domain" description="HTH luxR-type" evidence="4">
    <location>
        <begin position="168"/>
        <end position="233"/>
    </location>
</feature>
<dbReference type="EMBL" id="CP051684">
    <property type="protein sequence ID" value="QJD91653.1"/>
    <property type="molecule type" value="Genomic_DNA"/>
</dbReference>
<evidence type="ECO:0000313" key="6">
    <source>
        <dbReference type="Proteomes" id="UP000503117"/>
    </source>
</evidence>
<accession>A0ABX6MC01</accession>
<dbReference type="InterPro" id="IPR039420">
    <property type="entry name" value="WalR-like"/>
</dbReference>